<comment type="caution">
    <text evidence="1">The sequence shown here is derived from an EMBL/GenBank/DDBJ whole genome shotgun (WGS) entry which is preliminary data.</text>
</comment>
<keyword evidence="2" id="KW-1185">Reference proteome</keyword>
<accession>A0A4Y3WKJ9</accession>
<dbReference type="AlphaFoldDB" id="A0A4Y3WKJ9"/>
<dbReference type="OrthoDB" id="3566910at2"/>
<proteinExistence type="predicted"/>
<dbReference type="EMBL" id="BJNG01000014">
    <property type="protein sequence ID" value="GEC19295.1"/>
    <property type="molecule type" value="Genomic_DNA"/>
</dbReference>
<evidence type="ECO:0008006" key="3">
    <source>
        <dbReference type="Google" id="ProtNLM"/>
    </source>
</evidence>
<dbReference type="Proteomes" id="UP000320338">
    <property type="component" value="Unassembled WGS sequence"/>
</dbReference>
<dbReference type="RefSeq" id="WP_141277864.1">
    <property type="nucleotide sequence ID" value="NZ_BAAARZ010000024.1"/>
</dbReference>
<organism evidence="1 2">
    <name type="scientific">Pseudonocardia hydrocarbonoxydans</name>
    <dbReference type="NCBI Taxonomy" id="76726"/>
    <lineage>
        <taxon>Bacteria</taxon>
        <taxon>Bacillati</taxon>
        <taxon>Actinomycetota</taxon>
        <taxon>Actinomycetes</taxon>
        <taxon>Pseudonocardiales</taxon>
        <taxon>Pseudonocardiaceae</taxon>
        <taxon>Pseudonocardia</taxon>
    </lineage>
</organism>
<gene>
    <name evidence="1" type="ORF">PHY01_15780</name>
</gene>
<sequence length="288" mass="32070">MSVPGWPVAFRGSLAVAAGLVTWDRLRGPRYRRLFPDVYVPAVPQAPDLALRSRAAYRLVEGCGVLSGWSAAEILGASCGPRDAPAEVTVPGRDRRTHPGLRVRRDALHPGEIIGVDDLRTTTPLRTAFDLGRSGDLVEAVVAVDALAHRFVFNPDLLLNFAVRYPRARGVRRLCEVLAHADRRAMSPMETRLRLLLVLAGLPRPVAQHPVQDPLTRTAVWLDLAYPDRRIGIEYEGGHHTRPETVLRDAGRYTGLVDRGWRIYRYTKYEILGERDLILAQISRALDA</sequence>
<evidence type="ECO:0000313" key="1">
    <source>
        <dbReference type="EMBL" id="GEC19295.1"/>
    </source>
</evidence>
<evidence type="ECO:0000313" key="2">
    <source>
        <dbReference type="Proteomes" id="UP000320338"/>
    </source>
</evidence>
<protein>
    <recommendedName>
        <fullName evidence="3">DUF559 domain-containing protein</fullName>
    </recommendedName>
</protein>
<reference evidence="1 2" key="1">
    <citation type="submission" date="2019-06" db="EMBL/GenBank/DDBJ databases">
        <title>Whole genome shotgun sequence of Pseudonocardia hydrocarbonoxydans NBRC 14498.</title>
        <authorList>
            <person name="Hosoyama A."/>
            <person name="Uohara A."/>
            <person name="Ohji S."/>
            <person name="Ichikawa N."/>
        </authorList>
    </citation>
    <scope>NUCLEOTIDE SEQUENCE [LARGE SCALE GENOMIC DNA]</scope>
    <source>
        <strain evidence="1 2">NBRC 14498</strain>
    </source>
</reference>
<dbReference type="SUPFAM" id="SSF52980">
    <property type="entry name" value="Restriction endonuclease-like"/>
    <property type="match status" value="1"/>
</dbReference>
<name>A0A4Y3WKJ9_9PSEU</name>
<dbReference type="InterPro" id="IPR011335">
    <property type="entry name" value="Restrct_endonuc-II-like"/>
</dbReference>
<dbReference type="Gene3D" id="3.40.960.10">
    <property type="entry name" value="VSR Endonuclease"/>
    <property type="match status" value="1"/>
</dbReference>